<accession>A0A699YVJ8</accession>
<evidence type="ECO:0000256" key="1">
    <source>
        <dbReference type="SAM" id="MobiDB-lite"/>
    </source>
</evidence>
<feature type="region of interest" description="Disordered" evidence="1">
    <location>
        <begin position="135"/>
        <end position="156"/>
    </location>
</feature>
<proteinExistence type="predicted"/>
<keyword evidence="4" id="KW-1185">Reference proteome</keyword>
<sequence length="156" mass="16627">MVAASAGTARFLGLYKGVGLGWPAVLPQPQGGEQNVMLKYMLLAKFPVFVLIIALKEWLQGEPASWLPLLPWVVPGLVLLSAYCYLPASSSLRGQMLGEPTWICILIRFRHVLLPRCLYALATVGVGGTQGAEAPPAAPSAAHPPSPSPPCIVLHH</sequence>
<reference evidence="3 4" key="1">
    <citation type="submission" date="2020-02" db="EMBL/GenBank/DDBJ databases">
        <title>Draft genome sequence of Haematococcus lacustris strain NIES-144.</title>
        <authorList>
            <person name="Morimoto D."/>
            <person name="Nakagawa S."/>
            <person name="Yoshida T."/>
            <person name="Sawayama S."/>
        </authorList>
    </citation>
    <scope>NUCLEOTIDE SEQUENCE [LARGE SCALE GENOMIC DNA]</scope>
    <source>
        <strain evidence="3 4">NIES-144</strain>
    </source>
</reference>
<feature type="transmembrane region" description="Helical" evidence="2">
    <location>
        <begin position="40"/>
        <end position="59"/>
    </location>
</feature>
<protein>
    <submittedName>
        <fullName evidence="3">Uncharacterized protein</fullName>
    </submittedName>
</protein>
<feature type="transmembrane region" description="Helical" evidence="2">
    <location>
        <begin position="65"/>
        <end position="86"/>
    </location>
</feature>
<dbReference type="EMBL" id="BLLF01000419">
    <property type="protein sequence ID" value="GFH11628.1"/>
    <property type="molecule type" value="Genomic_DNA"/>
</dbReference>
<feature type="compositionally biased region" description="Pro residues" evidence="1">
    <location>
        <begin position="136"/>
        <end position="150"/>
    </location>
</feature>
<dbReference type="Proteomes" id="UP000485058">
    <property type="component" value="Unassembled WGS sequence"/>
</dbReference>
<evidence type="ECO:0000313" key="4">
    <source>
        <dbReference type="Proteomes" id="UP000485058"/>
    </source>
</evidence>
<comment type="caution">
    <text evidence="3">The sequence shown here is derived from an EMBL/GenBank/DDBJ whole genome shotgun (WGS) entry which is preliminary data.</text>
</comment>
<gene>
    <name evidence="3" type="ORF">HaLaN_07159</name>
</gene>
<evidence type="ECO:0000313" key="3">
    <source>
        <dbReference type="EMBL" id="GFH11628.1"/>
    </source>
</evidence>
<organism evidence="3 4">
    <name type="scientific">Haematococcus lacustris</name>
    <name type="common">Green alga</name>
    <name type="synonym">Haematococcus pluvialis</name>
    <dbReference type="NCBI Taxonomy" id="44745"/>
    <lineage>
        <taxon>Eukaryota</taxon>
        <taxon>Viridiplantae</taxon>
        <taxon>Chlorophyta</taxon>
        <taxon>core chlorophytes</taxon>
        <taxon>Chlorophyceae</taxon>
        <taxon>CS clade</taxon>
        <taxon>Chlamydomonadales</taxon>
        <taxon>Haematococcaceae</taxon>
        <taxon>Haematococcus</taxon>
    </lineage>
</organism>
<keyword evidence="2" id="KW-0812">Transmembrane</keyword>
<keyword evidence="2" id="KW-1133">Transmembrane helix</keyword>
<evidence type="ECO:0000256" key="2">
    <source>
        <dbReference type="SAM" id="Phobius"/>
    </source>
</evidence>
<name>A0A699YVJ8_HAELA</name>
<keyword evidence="2" id="KW-0472">Membrane</keyword>
<dbReference type="AlphaFoldDB" id="A0A699YVJ8"/>